<evidence type="ECO:0000313" key="1">
    <source>
        <dbReference type="EMBL" id="CAD7230031.1"/>
    </source>
</evidence>
<reference evidence="1" key="1">
    <citation type="submission" date="2020-11" db="EMBL/GenBank/DDBJ databases">
        <authorList>
            <person name="Tran Van P."/>
        </authorList>
    </citation>
    <scope>NUCLEOTIDE SEQUENCE</scope>
</reference>
<protein>
    <submittedName>
        <fullName evidence="1">Uncharacterized protein</fullName>
    </submittedName>
</protein>
<proteinExistence type="predicted"/>
<accession>A0A7R8WGM3</accession>
<dbReference type="SUPFAM" id="SSF48726">
    <property type="entry name" value="Immunoglobulin"/>
    <property type="match status" value="1"/>
</dbReference>
<sequence length="141" mass="16032">MAITHTEHRFTWNGPPFRLRRDELQHVEKRWNGPIAGQPLPAAPPTKIINATEGDAISLDCDHRFLAWKKNGALFKPSVGGRIEIPGRDNSLHFYYVEDTDSGRYSCHWTSSNPEDIVRDVIFNDYQLNVRQAGPSMEGQS</sequence>
<dbReference type="InterPro" id="IPR036179">
    <property type="entry name" value="Ig-like_dom_sf"/>
</dbReference>
<gene>
    <name evidence="1" type="ORF">CTOB1V02_LOCUS7895</name>
</gene>
<name>A0A7R8WGM3_9CRUS</name>
<dbReference type="EMBL" id="OB662419">
    <property type="protein sequence ID" value="CAD7230031.1"/>
    <property type="molecule type" value="Genomic_DNA"/>
</dbReference>
<dbReference type="InterPro" id="IPR013783">
    <property type="entry name" value="Ig-like_fold"/>
</dbReference>
<dbReference type="Gene3D" id="2.60.40.10">
    <property type="entry name" value="Immunoglobulins"/>
    <property type="match status" value="1"/>
</dbReference>
<organism evidence="1">
    <name type="scientific">Cyprideis torosa</name>
    <dbReference type="NCBI Taxonomy" id="163714"/>
    <lineage>
        <taxon>Eukaryota</taxon>
        <taxon>Metazoa</taxon>
        <taxon>Ecdysozoa</taxon>
        <taxon>Arthropoda</taxon>
        <taxon>Crustacea</taxon>
        <taxon>Oligostraca</taxon>
        <taxon>Ostracoda</taxon>
        <taxon>Podocopa</taxon>
        <taxon>Podocopida</taxon>
        <taxon>Cytherocopina</taxon>
        <taxon>Cytheroidea</taxon>
        <taxon>Cytherideidae</taxon>
        <taxon>Cyprideis</taxon>
    </lineage>
</organism>
<dbReference type="AlphaFoldDB" id="A0A7R8WGM3"/>